<evidence type="ECO:0000256" key="2">
    <source>
        <dbReference type="ARBA" id="ARBA00023125"/>
    </source>
</evidence>
<dbReference type="InterPro" id="IPR037923">
    <property type="entry name" value="HTH-like"/>
</dbReference>
<name>A0A329MGK0_9BACL</name>
<dbReference type="PANTHER" id="PTHR43280:SF30">
    <property type="entry name" value="MMSAB OPERON REGULATORY PROTEIN"/>
    <property type="match status" value="1"/>
</dbReference>
<protein>
    <submittedName>
        <fullName evidence="5">AraC family transcriptional regulator</fullName>
    </submittedName>
</protein>
<accession>A0A329MGK0</accession>
<dbReference type="InterPro" id="IPR018062">
    <property type="entry name" value="HTH_AraC-typ_CS"/>
</dbReference>
<dbReference type="PRINTS" id="PR00032">
    <property type="entry name" value="HTHARAC"/>
</dbReference>
<dbReference type="PROSITE" id="PS00041">
    <property type="entry name" value="HTH_ARAC_FAMILY_1"/>
    <property type="match status" value="1"/>
</dbReference>
<organism evidence="5 6">
    <name type="scientific">Paenibacillus contaminans</name>
    <dbReference type="NCBI Taxonomy" id="450362"/>
    <lineage>
        <taxon>Bacteria</taxon>
        <taxon>Bacillati</taxon>
        <taxon>Bacillota</taxon>
        <taxon>Bacilli</taxon>
        <taxon>Bacillales</taxon>
        <taxon>Paenibacillaceae</taxon>
        <taxon>Paenibacillus</taxon>
    </lineage>
</organism>
<evidence type="ECO:0000313" key="6">
    <source>
        <dbReference type="Proteomes" id="UP000250369"/>
    </source>
</evidence>
<sequence length="288" mass="32856">MKGMVEMFEFLDDPAIRDQNEHRGGRLLADHFREPFGYRTRRSKGSDDWLITYTISGEGVFKIGTDIRPCSAGDVVMLPPGTPHLYATQEGGIWDFVWVHVVPLPHWSGLLQLPRTFGGLIYSHVGEEQTRRRMLNAFERAIHDSRELKSFAAELAMTAVEEILLIVNQQHRQTSKPAMDPRVSEVLHALMHRMSESHSVAALAQAVNLSPSRLAHMFKEQVGDSIIDTLNKIRLRQAARLLRFTSRQVSEVARDVGFQDPFYFTKQFKAFYGMNPSEFRSRNSLAED</sequence>
<dbReference type="Gene3D" id="2.60.120.280">
    <property type="entry name" value="Regulatory protein AraC"/>
    <property type="match status" value="1"/>
</dbReference>
<dbReference type="Proteomes" id="UP000250369">
    <property type="component" value="Unassembled WGS sequence"/>
</dbReference>
<dbReference type="SUPFAM" id="SSF51215">
    <property type="entry name" value="Regulatory protein AraC"/>
    <property type="match status" value="1"/>
</dbReference>
<dbReference type="InterPro" id="IPR018060">
    <property type="entry name" value="HTH_AraC"/>
</dbReference>
<dbReference type="Gene3D" id="1.10.10.60">
    <property type="entry name" value="Homeodomain-like"/>
    <property type="match status" value="2"/>
</dbReference>
<proteinExistence type="predicted"/>
<dbReference type="Pfam" id="PF02311">
    <property type="entry name" value="AraC_binding"/>
    <property type="match status" value="1"/>
</dbReference>
<evidence type="ECO:0000313" key="5">
    <source>
        <dbReference type="EMBL" id="RAV18964.1"/>
    </source>
</evidence>
<dbReference type="InterPro" id="IPR009057">
    <property type="entry name" value="Homeodomain-like_sf"/>
</dbReference>
<evidence type="ECO:0000259" key="4">
    <source>
        <dbReference type="PROSITE" id="PS01124"/>
    </source>
</evidence>
<dbReference type="GO" id="GO:0043565">
    <property type="term" value="F:sequence-specific DNA binding"/>
    <property type="evidence" value="ECO:0007669"/>
    <property type="project" value="InterPro"/>
</dbReference>
<dbReference type="SUPFAM" id="SSF46689">
    <property type="entry name" value="Homeodomain-like"/>
    <property type="match status" value="2"/>
</dbReference>
<comment type="caution">
    <text evidence="5">The sequence shown here is derived from an EMBL/GenBank/DDBJ whole genome shotgun (WGS) entry which is preliminary data.</text>
</comment>
<dbReference type="InterPro" id="IPR020449">
    <property type="entry name" value="Tscrpt_reg_AraC-type_HTH"/>
</dbReference>
<evidence type="ECO:0000256" key="3">
    <source>
        <dbReference type="ARBA" id="ARBA00023163"/>
    </source>
</evidence>
<dbReference type="GO" id="GO:0003700">
    <property type="term" value="F:DNA-binding transcription factor activity"/>
    <property type="evidence" value="ECO:0007669"/>
    <property type="project" value="InterPro"/>
</dbReference>
<reference evidence="5 6" key="1">
    <citation type="journal article" date="2009" name="Int. J. Syst. Evol. Microbiol.">
        <title>Paenibacillus contaminans sp. nov., isolated from a contaminated laboratory plate.</title>
        <authorList>
            <person name="Chou J.H."/>
            <person name="Lee J.H."/>
            <person name="Lin M.C."/>
            <person name="Chang P.S."/>
            <person name="Arun A.B."/>
            <person name="Young C.C."/>
            <person name="Chen W.M."/>
        </authorList>
    </citation>
    <scope>NUCLEOTIDE SEQUENCE [LARGE SCALE GENOMIC DNA]</scope>
    <source>
        <strain evidence="5 6">CKOBP-6</strain>
    </source>
</reference>
<dbReference type="InterPro" id="IPR003313">
    <property type="entry name" value="AraC-bd"/>
</dbReference>
<dbReference type="SMART" id="SM00342">
    <property type="entry name" value="HTH_ARAC"/>
    <property type="match status" value="1"/>
</dbReference>
<dbReference type="PANTHER" id="PTHR43280">
    <property type="entry name" value="ARAC-FAMILY TRANSCRIPTIONAL REGULATOR"/>
    <property type="match status" value="1"/>
</dbReference>
<keyword evidence="2" id="KW-0238">DNA-binding</keyword>
<gene>
    <name evidence="5" type="ORF">DQG23_22695</name>
</gene>
<keyword evidence="1" id="KW-0805">Transcription regulation</keyword>
<dbReference type="Pfam" id="PF12833">
    <property type="entry name" value="HTH_18"/>
    <property type="match status" value="1"/>
</dbReference>
<dbReference type="AlphaFoldDB" id="A0A329MGK0"/>
<evidence type="ECO:0000256" key="1">
    <source>
        <dbReference type="ARBA" id="ARBA00023015"/>
    </source>
</evidence>
<keyword evidence="3" id="KW-0804">Transcription</keyword>
<feature type="domain" description="HTH araC/xylS-type" evidence="4">
    <location>
        <begin position="184"/>
        <end position="282"/>
    </location>
</feature>
<dbReference type="PROSITE" id="PS01124">
    <property type="entry name" value="HTH_ARAC_FAMILY_2"/>
    <property type="match status" value="1"/>
</dbReference>
<keyword evidence="6" id="KW-1185">Reference proteome</keyword>
<dbReference type="EMBL" id="QMFB01000014">
    <property type="protein sequence ID" value="RAV18964.1"/>
    <property type="molecule type" value="Genomic_DNA"/>
</dbReference>